<name>A0A9N8H2D1_9STRA</name>
<protein>
    <recommendedName>
        <fullName evidence="4">Selenoprotein H</fullName>
    </recommendedName>
</protein>
<dbReference type="Proteomes" id="UP001153069">
    <property type="component" value="Unassembled WGS sequence"/>
</dbReference>
<feature type="compositionally biased region" description="Basic and acidic residues" evidence="1">
    <location>
        <begin position="37"/>
        <end position="54"/>
    </location>
</feature>
<sequence>MARVTRSSAKKDDKAPAKAEKTEAAAKAAPKKKKAAAKKESPAKKEAKSESDVIEKAVGKKATVKINEEKPGKGNFVVRISGKEEPVVELLGMKRPFPPLKQLDMDEVCEKVLAALA</sequence>
<gene>
    <name evidence="2" type="ORF">SEMRO_17_G012130.1</name>
</gene>
<reference evidence="2" key="1">
    <citation type="submission" date="2020-06" db="EMBL/GenBank/DDBJ databases">
        <authorList>
            <consortium name="Plant Systems Biology data submission"/>
        </authorList>
    </citation>
    <scope>NUCLEOTIDE SEQUENCE</scope>
    <source>
        <strain evidence="2">D6</strain>
    </source>
</reference>
<evidence type="ECO:0008006" key="4">
    <source>
        <dbReference type="Google" id="ProtNLM"/>
    </source>
</evidence>
<dbReference type="OrthoDB" id="40550at2759"/>
<dbReference type="GO" id="GO:0005794">
    <property type="term" value="C:Golgi apparatus"/>
    <property type="evidence" value="ECO:0007669"/>
    <property type="project" value="TreeGrafter"/>
</dbReference>
<keyword evidence="3" id="KW-1185">Reference proteome</keyword>
<dbReference type="InterPro" id="IPR052674">
    <property type="entry name" value="SelWTH-like"/>
</dbReference>
<accession>A0A9N8H2D1</accession>
<evidence type="ECO:0000256" key="1">
    <source>
        <dbReference type="SAM" id="MobiDB-lite"/>
    </source>
</evidence>
<feature type="compositionally biased region" description="Basic and acidic residues" evidence="1">
    <location>
        <begin position="9"/>
        <end position="24"/>
    </location>
</feature>
<organism evidence="2 3">
    <name type="scientific">Seminavis robusta</name>
    <dbReference type="NCBI Taxonomy" id="568900"/>
    <lineage>
        <taxon>Eukaryota</taxon>
        <taxon>Sar</taxon>
        <taxon>Stramenopiles</taxon>
        <taxon>Ochrophyta</taxon>
        <taxon>Bacillariophyta</taxon>
        <taxon>Bacillariophyceae</taxon>
        <taxon>Bacillariophycidae</taxon>
        <taxon>Naviculales</taxon>
        <taxon>Naviculaceae</taxon>
        <taxon>Seminavis</taxon>
    </lineage>
</organism>
<dbReference type="PANTHER" id="PTHR33638">
    <property type="entry name" value="SELENOPROTEIN H"/>
    <property type="match status" value="1"/>
</dbReference>
<dbReference type="PANTHER" id="PTHR33638:SF1">
    <property type="entry name" value="SELENOPROTEIN H"/>
    <property type="match status" value="1"/>
</dbReference>
<feature type="region of interest" description="Disordered" evidence="1">
    <location>
        <begin position="1"/>
        <end position="54"/>
    </location>
</feature>
<evidence type="ECO:0000313" key="2">
    <source>
        <dbReference type="EMBL" id="CAB9497262.1"/>
    </source>
</evidence>
<proteinExistence type="predicted"/>
<dbReference type="EMBL" id="CAICTM010000017">
    <property type="protein sequence ID" value="CAB9497262.1"/>
    <property type="molecule type" value="Genomic_DNA"/>
</dbReference>
<dbReference type="AlphaFoldDB" id="A0A9N8H2D1"/>
<comment type="caution">
    <text evidence="2">The sequence shown here is derived from an EMBL/GenBank/DDBJ whole genome shotgun (WGS) entry which is preliminary data.</text>
</comment>
<evidence type="ECO:0000313" key="3">
    <source>
        <dbReference type="Proteomes" id="UP001153069"/>
    </source>
</evidence>